<dbReference type="Pfam" id="PF01833">
    <property type="entry name" value="TIG"/>
    <property type="match status" value="1"/>
</dbReference>
<evidence type="ECO:0000259" key="1">
    <source>
        <dbReference type="Pfam" id="PF01833"/>
    </source>
</evidence>
<reference evidence="2" key="1">
    <citation type="journal article" date="2020" name="mSystems">
        <title>Genome- and Community-Level Interaction Insights into Carbon Utilization and Element Cycling Functions of Hydrothermarchaeota in Hydrothermal Sediment.</title>
        <authorList>
            <person name="Zhou Z."/>
            <person name="Liu Y."/>
            <person name="Xu W."/>
            <person name="Pan J."/>
            <person name="Luo Z.H."/>
            <person name="Li M."/>
        </authorList>
    </citation>
    <scope>NUCLEOTIDE SEQUENCE [LARGE SCALE GENOMIC DNA]</scope>
    <source>
        <strain evidence="2">HyVt-577</strain>
    </source>
</reference>
<dbReference type="InterPro" id="IPR011042">
    <property type="entry name" value="6-blade_b-propeller_TolB-like"/>
</dbReference>
<dbReference type="InterPro" id="IPR002909">
    <property type="entry name" value="IPT_dom"/>
</dbReference>
<dbReference type="Gene3D" id="2.60.40.10">
    <property type="entry name" value="Immunoglobulins"/>
    <property type="match status" value="1"/>
</dbReference>
<organism evidence="2">
    <name type="scientific">Caldithrix abyssi</name>
    <dbReference type="NCBI Taxonomy" id="187145"/>
    <lineage>
        <taxon>Bacteria</taxon>
        <taxon>Pseudomonadati</taxon>
        <taxon>Calditrichota</taxon>
        <taxon>Calditrichia</taxon>
        <taxon>Calditrichales</taxon>
        <taxon>Calditrichaceae</taxon>
        <taxon>Caldithrix</taxon>
    </lineage>
</organism>
<feature type="domain" description="IPT/TIG" evidence="1">
    <location>
        <begin position="43"/>
        <end position="123"/>
    </location>
</feature>
<dbReference type="Proteomes" id="UP000885779">
    <property type="component" value="Unassembled WGS sequence"/>
</dbReference>
<proteinExistence type="predicted"/>
<protein>
    <recommendedName>
        <fullName evidence="1">IPT/TIG domain-containing protein</fullName>
    </recommendedName>
</protein>
<gene>
    <name evidence="2" type="ORF">ENK44_12720</name>
</gene>
<dbReference type="Gene3D" id="2.120.10.30">
    <property type="entry name" value="TolB, C-terminal domain"/>
    <property type="match status" value="1"/>
</dbReference>
<dbReference type="InterPro" id="IPR013783">
    <property type="entry name" value="Ig-like_fold"/>
</dbReference>
<accession>A0A7V4U2F5</accession>
<comment type="caution">
    <text evidence="2">The sequence shown here is derived from an EMBL/GenBank/DDBJ whole genome shotgun (WGS) entry which is preliminary data.</text>
</comment>
<dbReference type="AlphaFoldDB" id="A0A7V4U2F5"/>
<dbReference type="InterPro" id="IPR014756">
    <property type="entry name" value="Ig_E-set"/>
</dbReference>
<evidence type="ECO:0000313" key="2">
    <source>
        <dbReference type="EMBL" id="HGY56564.1"/>
    </source>
</evidence>
<name>A0A7V4U2F5_CALAY</name>
<dbReference type="EMBL" id="DRQG01000115">
    <property type="protein sequence ID" value="HGY56564.1"/>
    <property type="molecule type" value="Genomic_DNA"/>
</dbReference>
<sequence>MFKSILKYAMPGIILLLIVNACKDIPDSGVWPPDTSKDNIRPIITKVYPDPMSMDKDSVAFAGVGILYIEGEKFSSTPEDNRVYFNGVLGEVQASTPTMITVKIPNVVGDSIRIHVSVKGLLQFAQYKDQDYYGPFRAKSVVTKYKAIDKFVDASGLAVDKDDNVYVLTTGKEILKLVHPDSTAQVFGAATFITTPCMRVGPDSMIYVTRGIKSLYRVAEGGKTTKFASANTKVSYIDFDMNKNLFAGGKGGTIECIKPDNSATTVADYTDYVITSLRVYNGYVYVSAVYEGDDSTAVQEGIWKNQILDADGNLGSNELVVDWKALMGEFGPSIQSITFNEDGEMLIGMDKDNAIYLLNSGTYFYYEVLLPPASVLSYGNQYYLYINHRPESAEDRAILKVEVSTKGAIYYGRQ</sequence>
<dbReference type="SUPFAM" id="SSF81296">
    <property type="entry name" value="E set domains"/>
    <property type="match status" value="1"/>
</dbReference>
<dbReference type="SUPFAM" id="SSF63829">
    <property type="entry name" value="Calcium-dependent phosphotriesterase"/>
    <property type="match status" value="1"/>
</dbReference>